<dbReference type="EMBL" id="OC854755">
    <property type="protein sequence ID" value="CAD7620255.1"/>
    <property type="molecule type" value="Genomic_DNA"/>
</dbReference>
<dbReference type="AlphaFoldDB" id="A0A7R9KCP1"/>
<evidence type="ECO:0000259" key="12">
    <source>
        <dbReference type="SMART" id="SM01368"/>
    </source>
</evidence>
<feature type="compositionally biased region" description="Pro residues" evidence="8">
    <location>
        <begin position="898"/>
        <end position="908"/>
    </location>
</feature>
<evidence type="ECO:0000259" key="11">
    <source>
        <dbReference type="SMART" id="SM01367"/>
    </source>
</evidence>
<feature type="region of interest" description="Disordered" evidence="8">
    <location>
        <begin position="462"/>
        <end position="486"/>
    </location>
</feature>
<dbReference type="InterPro" id="IPR002720">
    <property type="entry name" value="RB_A"/>
</dbReference>
<dbReference type="InterPro" id="IPR024599">
    <property type="entry name" value="RB_N"/>
</dbReference>
<keyword evidence="5" id="KW-0804">Transcription</keyword>
<evidence type="ECO:0000256" key="9">
    <source>
        <dbReference type="SAM" id="Phobius"/>
    </source>
</evidence>
<feature type="domain" description="Retinoblastoma-associated protein N-terminal" evidence="11">
    <location>
        <begin position="64"/>
        <end position="227"/>
    </location>
</feature>
<keyword evidence="6" id="KW-0539">Nucleus</keyword>
<keyword evidence="9" id="KW-0812">Transmembrane</keyword>
<evidence type="ECO:0000259" key="10">
    <source>
        <dbReference type="SMART" id="SM00385"/>
    </source>
</evidence>
<dbReference type="SMART" id="SM01367">
    <property type="entry name" value="DUF3452"/>
    <property type="match status" value="1"/>
</dbReference>
<dbReference type="PANTHER" id="PTHR13742:SF17">
    <property type="entry name" value="RE32990P-RELATED"/>
    <property type="match status" value="1"/>
</dbReference>
<dbReference type="SMART" id="SM00385">
    <property type="entry name" value="CYCLIN"/>
    <property type="match status" value="1"/>
</dbReference>
<dbReference type="InterPro" id="IPR036915">
    <property type="entry name" value="Cyclin-like_sf"/>
</dbReference>
<dbReference type="Pfam" id="PF11934">
    <property type="entry name" value="DUF3452"/>
    <property type="match status" value="1"/>
</dbReference>
<feature type="region of interest" description="Disordered" evidence="8">
    <location>
        <begin position="862"/>
        <end position="914"/>
    </location>
</feature>
<feature type="compositionally biased region" description="Low complexity" evidence="8">
    <location>
        <begin position="867"/>
        <end position="880"/>
    </location>
</feature>
<feature type="domain" description="Cyclin-like" evidence="10">
    <location>
        <begin position="774"/>
        <end position="861"/>
    </location>
</feature>
<dbReference type="EMBL" id="CAJPIZ010000180">
    <property type="protein sequence ID" value="CAG2100685.1"/>
    <property type="molecule type" value="Genomic_DNA"/>
</dbReference>
<dbReference type="InterPro" id="IPR013763">
    <property type="entry name" value="Cyclin-like_dom"/>
</dbReference>
<keyword evidence="14" id="KW-1185">Reference proteome</keyword>
<dbReference type="Proteomes" id="UP000759131">
    <property type="component" value="Unassembled WGS sequence"/>
</dbReference>
<dbReference type="GO" id="GO:0000977">
    <property type="term" value="F:RNA polymerase II transcription regulatory region sequence-specific DNA binding"/>
    <property type="evidence" value="ECO:0007669"/>
    <property type="project" value="TreeGrafter"/>
</dbReference>
<evidence type="ECO:0000256" key="8">
    <source>
        <dbReference type="SAM" id="MobiDB-lite"/>
    </source>
</evidence>
<dbReference type="Gene3D" id="1.10.472.140">
    <property type="match status" value="1"/>
</dbReference>
<dbReference type="PANTHER" id="PTHR13742">
    <property type="entry name" value="RETINOBLASTOMA-ASSOCIATED PROTEIN RB -RELATED"/>
    <property type="match status" value="1"/>
</dbReference>
<evidence type="ECO:0000256" key="4">
    <source>
        <dbReference type="ARBA" id="ARBA00023015"/>
    </source>
</evidence>
<feature type="compositionally biased region" description="Polar residues" evidence="8">
    <location>
        <begin position="462"/>
        <end position="473"/>
    </location>
</feature>
<dbReference type="GO" id="GO:0030154">
    <property type="term" value="P:cell differentiation"/>
    <property type="evidence" value="ECO:0007669"/>
    <property type="project" value="TreeGrafter"/>
</dbReference>
<evidence type="ECO:0000256" key="3">
    <source>
        <dbReference type="ARBA" id="ARBA00022491"/>
    </source>
</evidence>
<comment type="subcellular location">
    <subcellularLocation>
        <location evidence="1">Nucleus</location>
    </subcellularLocation>
</comment>
<evidence type="ECO:0000256" key="2">
    <source>
        <dbReference type="ARBA" id="ARBA00009475"/>
    </source>
</evidence>
<dbReference type="GO" id="GO:2000134">
    <property type="term" value="P:negative regulation of G1/S transition of mitotic cell cycle"/>
    <property type="evidence" value="ECO:0007669"/>
    <property type="project" value="TreeGrafter"/>
</dbReference>
<comment type="similarity">
    <text evidence="2">Belongs to the retinoblastoma protein (RB) family.</text>
</comment>
<dbReference type="GO" id="GO:0005667">
    <property type="term" value="C:transcription regulator complex"/>
    <property type="evidence" value="ECO:0007669"/>
    <property type="project" value="TreeGrafter"/>
</dbReference>
<dbReference type="Gene3D" id="1.10.472.10">
    <property type="entry name" value="Cyclin-like"/>
    <property type="match status" value="3"/>
</dbReference>
<name>A0A7R9KCP1_9ACAR</name>
<dbReference type="GO" id="GO:0005634">
    <property type="term" value="C:nucleus"/>
    <property type="evidence" value="ECO:0007669"/>
    <property type="project" value="UniProtKB-SubCell"/>
</dbReference>
<dbReference type="SMART" id="SM01368">
    <property type="entry name" value="RB_A"/>
    <property type="match status" value="1"/>
</dbReference>
<keyword evidence="4" id="KW-0805">Transcription regulation</keyword>
<keyword evidence="9" id="KW-1133">Transmembrane helix</keyword>
<dbReference type="Pfam" id="PF01858">
    <property type="entry name" value="RB_A"/>
    <property type="match status" value="1"/>
</dbReference>
<feature type="compositionally biased region" description="Low complexity" evidence="8">
    <location>
        <begin position="1065"/>
        <end position="1076"/>
    </location>
</feature>
<evidence type="ECO:0000256" key="7">
    <source>
        <dbReference type="ARBA" id="ARBA00023306"/>
    </source>
</evidence>
<sequence length="1082" mass="123417">MGHKVKESEEELRRRFKELVSDLNLDKTSADEAWTSYQRIGINYTLEGDQLHWLSCAVYVACRKCVTQTVGKVVKIEGNLVSLTRLLRSCKLRYVLLWSGTALLDPLLSYSLVQFFSKMKKWSDMANLSAEMRQKVDHLERNFSVSTVIFKKYKPIFEDVFKDPTLVVNKNAKNRKQSRKQSMSSTDVFSFCWTLFVHIKSNFPQISDDLVNSFHLLLACIDYCYYNSLLVDNSKELLNPNFSELVKDMNEDGSKKTDRHPCIIQALCDKWQGISVEAKTIKEHWCKPCIKRMIEKDLLKCKSLGVFDVSYYDNNYKHIMKEYDQFVLNIGDFDERIFLNENATEELGTPQSGDKELAELVQTRHNSKEHPNPNSLVPTTPLTNRQYLSQRPNITPMTPIASAMNSVSRLQSILLDRKDEPNDALESIFKLCIRNPKEKIQTLLKAMGDRFLNAYNNDMQSSSPASRMLSTNEEMGPPSPTPNAQNDEFAKKRLKLSISFYYKSLENILLSEKKRIPAEKLGESLTTILEKDSFHLSLFTCSLEIVLFSYNSPKQTFPWVLDVFSEGTDLRLHAFNFYKVIEPIIREEDGLSRDVVKHLNSIEEKILESMAWKSDSPLWDLIRANATAKTYVPSCLEVSLPMNNSGSTPSSVFNSPVSHLKKHEIQFSTGSITDRFSSPFKSTAKRQLFGSMKADAPTTSTAGASQMGHIVQMMIPANTQNGERMYIQVPAIALTIAQQNTTNQIESPVTENGKPVKSGPIGLFFRKVYTMAGLRLRDLCERLNICDEDIRKKIWTCFEHSLRQHTDLMRDRHLDQIIMCAFYAISKVTKQSQTFQDIMKCYRLQPQAASHVYRSVLMSSIRRRRNSGSSDTSRNSGSSSPLMQEEKDRIRSSSTLPVPHPNSQPPTPTRVAGTGSQFEFEERGDVIMFYNNVYLPELTVKYIMKFSPNISESPPLSPLPRLNANQMSPYRRISQRFPLYISPLKTANFPPSPNRPLSYRFQSSPAKDLRAINNMMRSGSPSQRVSKRILQDDIESENSPTKRQCTEKIDRKIRDIVSERQSIESNGALNNSNGSAVDSSND</sequence>
<feature type="transmembrane region" description="Helical" evidence="9">
    <location>
        <begin position="94"/>
        <end position="113"/>
    </location>
</feature>
<evidence type="ECO:0000313" key="13">
    <source>
        <dbReference type="EMBL" id="CAD7620255.1"/>
    </source>
</evidence>
<dbReference type="Pfam" id="PF01857">
    <property type="entry name" value="RB_B"/>
    <property type="match status" value="1"/>
</dbReference>
<evidence type="ECO:0000313" key="14">
    <source>
        <dbReference type="Proteomes" id="UP000759131"/>
    </source>
</evidence>
<evidence type="ECO:0000256" key="5">
    <source>
        <dbReference type="ARBA" id="ARBA00023163"/>
    </source>
</evidence>
<feature type="domain" description="Retinoblastoma-associated protein A-box" evidence="12">
    <location>
        <begin position="398"/>
        <end position="622"/>
    </location>
</feature>
<dbReference type="OrthoDB" id="844594at2759"/>
<dbReference type="GO" id="GO:0000785">
    <property type="term" value="C:chromatin"/>
    <property type="evidence" value="ECO:0007669"/>
    <property type="project" value="TreeGrafter"/>
</dbReference>
<accession>A0A7R9KCP1</accession>
<gene>
    <name evidence="13" type="ORF">OSB1V03_LOCUS748</name>
</gene>
<feature type="region of interest" description="Disordered" evidence="8">
    <location>
        <begin position="1017"/>
        <end position="1082"/>
    </location>
</feature>
<reference evidence="13" key="1">
    <citation type="submission" date="2020-11" db="EMBL/GenBank/DDBJ databases">
        <authorList>
            <person name="Tran Van P."/>
        </authorList>
    </citation>
    <scope>NUCLEOTIDE SEQUENCE</scope>
</reference>
<dbReference type="InterPro" id="IPR002719">
    <property type="entry name" value="RB_B"/>
</dbReference>
<organism evidence="13">
    <name type="scientific">Medioppia subpectinata</name>
    <dbReference type="NCBI Taxonomy" id="1979941"/>
    <lineage>
        <taxon>Eukaryota</taxon>
        <taxon>Metazoa</taxon>
        <taxon>Ecdysozoa</taxon>
        <taxon>Arthropoda</taxon>
        <taxon>Chelicerata</taxon>
        <taxon>Arachnida</taxon>
        <taxon>Acari</taxon>
        <taxon>Acariformes</taxon>
        <taxon>Sarcoptiformes</taxon>
        <taxon>Oribatida</taxon>
        <taxon>Brachypylina</taxon>
        <taxon>Oppioidea</taxon>
        <taxon>Oppiidae</taxon>
        <taxon>Medioppia</taxon>
    </lineage>
</organism>
<dbReference type="GO" id="GO:0006357">
    <property type="term" value="P:regulation of transcription by RNA polymerase II"/>
    <property type="evidence" value="ECO:0007669"/>
    <property type="project" value="InterPro"/>
</dbReference>
<keyword evidence="9" id="KW-0472">Membrane</keyword>
<feature type="compositionally biased region" description="Basic and acidic residues" evidence="8">
    <location>
        <begin position="1044"/>
        <end position="1062"/>
    </location>
</feature>
<dbReference type="SUPFAM" id="SSF47954">
    <property type="entry name" value="Cyclin-like"/>
    <property type="match status" value="2"/>
</dbReference>
<protein>
    <submittedName>
        <fullName evidence="13">Uncharacterized protein</fullName>
    </submittedName>
</protein>
<proteinExistence type="inferred from homology"/>
<evidence type="ECO:0000256" key="6">
    <source>
        <dbReference type="ARBA" id="ARBA00023242"/>
    </source>
</evidence>
<keyword evidence="7" id="KW-0131">Cell cycle</keyword>
<keyword evidence="3" id="KW-0678">Repressor</keyword>
<evidence type="ECO:0000256" key="1">
    <source>
        <dbReference type="ARBA" id="ARBA00004123"/>
    </source>
</evidence>
<dbReference type="InterPro" id="IPR028309">
    <property type="entry name" value="RB_fam"/>
</dbReference>